<reference evidence="2" key="1">
    <citation type="submission" date="2021-06" db="EMBL/GenBank/DDBJ databases">
        <authorList>
            <person name="Kallberg Y."/>
            <person name="Tangrot J."/>
            <person name="Rosling A."/>
        </authorList>
    </citation>
    <scope>NUCLEOTIDE SEQUENCE</scope>
    <source>
        <strain evidence="2">FL966</strain>
    </source>
</reference>
<sequence length="114" mass="12982">MPLNHNKNPFLSKCKKLEKTIQTIKNSLKIKNADITNIDSPDSINIDDVNYILKINKMIKSDQEEIKKLTKNSKTTKNSKSQKHFTQNNKKGKEHATTTQELGSAIDIIDSDQK</sequence>
<dbReference type="EMBL" id="CAJVQA010023609">
    <property type="protein sequence ID" value="CAG8779089.1"/>
    <property type="molecule type" value="Genomic_DNA"/>
</dbReference>
<gene>
    <name evidence="2" type="ORF">CPELLU_LOCUS16283</name>
</gene>
<name>A0A9N9JH99_9GLOM</name>
<accession>A0A9N9JH99</accession>
<comment type="caution">
    <text evidence="2">The sequence shown here is derived from an EMBL/GenBank/DDBJ whole genome shotgun (WGS) entry which is preliminary data.</text>
</comment>
<keyword evidence="3" id="KW-1185">Reference proteome</keyword>
<evidence type="ECO:0000256" key="1">
    <source>
        <dbReference type="SAM" id="MobiDB-lite"/>
    </source>
</evidence>
<feature type="region of interest" description="Disordered" evidence="1">
    <location>
        <begin position="70"/>
        <end position="114"/>
    </location>
</feature>
<organism evidence="2 3">
    <name type="scientific">Cetraspora pellucida</name>
    <dbReference type="NCBI Taxonomy" id="1433469"/>
    <lineage>
        <taxon>Eukaryota</taxon>
        <taxon>Fungi</taxon>
        <taxon>Fungi incertae sedis</taxon>
        <taxon>Mucoromycota</taxon>
        <taxon>Glomeromycotina</taxon>
        <taxon>Glomeromycetes</taxon>
        <taxon>Diversisporales</taxon>
        <taxon>Gigasporaceae</taxon>
        <taxon>Cetraspora</taxon>
    </lineage>
</organism>
<proteinExistence type="predicted"/>
<dbReference type="AlphaFoldDB" id="A0A9N9JH99"/>
<protein>
    <submittedName>
        <fullName evidence="2">2925_t:CDS:1</fullName>
    </submittedName>
</protein>
<dbReference type="Proteomes" id="UP000789759">
    <property type="component" value="Unassembled WGS sequence"/>
</dbReference>
<evidence type="ECO:0000313" key="2">
    <source>
        <dbReference type="EMBL" id="CAG8779089.1"/>
    </source>
</evidence>
<evidence type="ECO:0000313" key="3">
    <source>
        <dbReference type="Proteomes" id="UP000789759"/>
    </source>
</evidence>